<proteinExistence type="predicted"/>
<name>A0A6P2GDY6_9BURK</name>
<accession>A0A6P2GDY6</accession>
<sequence length="216" mass="24215">MLAGGRRNAPIGTRNEDALTHNLVEHPQALEIRLRRLRAECAPIDNFVQIRRTRFFGRLIIRLLMRIVRHSVIPNSGHTIHSARFFGRMIRVSDPMSELGSAFQTLSHSSGCSPCLARLASRTSILRTPTSAQAGPRKKVGGPRAAATNPRYRVLQSSPRIVNPYTKLRIAIPVSMWFEHRSRRPRRPKSLSSMNALVNSYTCIRHGVVLPAPCSL</sequence>
<dbReference type="EMBL" id="CABVLY010000020">
    <property type="protein sequence ID" value="VVU52000.1"/>
    <property type="molecule type" value="Genomic_DNA"/>
</dbReference>
<reference evidence="1 2" key="1">
    <citation type="submission" date="2019-09" db="EMBL/GenBank/DDBJ databases">
        <authorList>
            <person name="Depoorter E."/>
        </authorList>
    </citation>
    <scope>NUCLEOTIDE SEQUENCE [LARGE SCALE GENOMIC DNA]</scope>
    <source>
        <strain evidence="1">LMG 20980</strain>
    </source>
</reference>
<organism evidence="1 2">
    <name type="scientific">Burkholderia anthina</name>
    <dbReference type="NCBI Taxonomy" id="179879"/>
    <lineage>
        <taxon>Bacteria</taxon>
        <taxon>Pseudomonadati</taxon>
        <taxon>Pseudomonadota</taxon>
        <taxon>Betaproteobacteria</taxon>
        <taxon>Burkholderiales</taxon>
        <taxon>Burkholderiaceae</taxon>
        <taxon>Burkholderia</taxon>
        <taxon>Burkholderia cepacia complex</taxon>
    </lineage>
</organism>
<protein>
    <submittedName>
        <fullName evidence="1">Uncharacterized protein</fullName>
    </submittedName>
</protein>
<evidence type="ECO:0000313" key="1">
    <source>
        <dbReference type="EMBL" id="VVU52000.1"/>
    </source>
</evidence>
<dbReference type="AlphaFoldDB" id="A0A6P2GDY6"/>
<evidence type="ECO:0000313" key="2">
    <source>
        <dbReference type="Proteomes" id="UP000494201"/>
    </source>
</evidence>
<dbReference type="Proteomes" id="UP000494201">
    <property type="component" value="Unassembled WGS sequence"/>
</dbReference>
<gene>
    <name evidence="1" type="ORF">BAN20980_04723</name>
</gene>